<evidence type="ECO:0000259" key="6">
    <source>
        <dbReference type="PROSITE" id="PS51006"/>
    </source>
</evidence>
<keyword evidence="5" id="KW-0472">Membrane</keyword>
<evidence type="ECO:0000256" key="2">
    <source>
        <dbReference type="ARBA" id="ARBA00022679"/>
    </source>
</evidence>
<dbReference type="PROSITE" id="PS50005">
    <property type="entry name" value="TPR"/>
    <property type="match status" value="5"/>
</dbReference>
<dbReference type="SMART" id="SM00028">
    <property type="entry name" value="TPR"/>
    <property type="match status" value="5"/>
</dbReference>
<comment type="similarity">
    <text evidence="1">Belongs to the spermidine/spermine synthase family.</text>
</comment>
<dbReference type="EMBL" id="UINC01000383">
    <property type="protein sequence ID" value="SUZ54362.1"/>
    <property type="molecule type" value="Genomic_DNA"/>
</dbReference>
<feature type="transmembrane region" description="Helical" evidence="5">
    <location>
        <begin position="313"/>
        <end position="337"/>
    </location>
</feature>
<feature type="transmembrane region" description="Helical" evidence="5">
    <location>
        <begin position="51"/>
        <end position="72"/>
    </location>
</feature>
<dbReference type="InterPro" id="IPR037919">
    <property type="entry name" value="OGT"/>
</dbReference>
<dbReference type="Pfam" id="PF13432">
    <property type="entry name" value="TPR_16"/>
    <property type="match status" value="1"/>
</dbReference>
<feature type="transmembrane region" description="Helical" evidence="5">
    <location>
        <begin position="449"/>
        <end position="466"/>
    </location>
</feature>
<feature type="transmembrane region" description="Helical" evidence="5">
    <location>
        <begin position="357"/>
        <end position="378"/>
    </location>
</feature>
<feature type="transmembrane region" description="Helical" evidence="5">
    <location>
        <begin position="20"/>
        <end position="39"/>
    </location>
</feature>
<feature type="transmembrane region" description="Helical" evidence="5">
    <location>
        <begin position="418"/>
        <end position="437"/>
    </location>
</feature>
<feature type="transmembrane region" description="Helical" evidence="5">
    <location>
        <begin position="244"/>
        <end position="264"/>
    </location>
</feature>
<gene>
    <name evidence="7" type="ORF">METZ01_LOCUS7216</name>
</gene>
<evidence type="ECO:0000256" key="1">
    <source>
        <dbReference type="ARBA" id="ARBA00007867"/>
    </source>
</evidence>
<dbReference type="SUPFAM" id="SSF48452">
    <property type="entry name" value="TPR-like"/>
    <property type="match status" value="1"/>
</dbReference>
<dbReference type="InterPro" id="IPR029063">
    <property type="entry name" value="SAM-dependent_MTases_sf"/>
</dbReference>
<dbReference type="InterPro" id="IPR036259">
    <property type="entry name" value="MFS_trans_sf"/>
</dbReference>
<accession>A0A381NIE0</accession>
<dbReference type="Pfam" id="PF07719">
    <property type="entry name" value="TPR_2"/>
    <property type="match status" value="1"/>
</dbReference>
<dbReference type="Gene3D" id="1.20.1250.20">
    <property type="entry name" value="MFS general substrate transporter like domains"/>
    <property type="match status" value="1"/>
</dbReference>
<feature type="transmembrane region" description="Helical" evidence="5">
    <location>
        <begin position="168"/>
        <end position="189"/>
    </location>
</feature>
<dbReference type="InterPro" id="IPR011990">
    <property type="entry name" value="TPR-like_helical_dom_sf"/>
</dbReference>
<reference evidence="7" key="1">
    <citation type="submission" date="2018-05" db="EMBL/GenBank/DDBJ databases">
        <authorList>
            <person name="Lanie J.A."/>
            <person name="Ng W.-L."/>
            <person name="Kazmierczak K.M."/>
            <person name="Andrzejewski T.M."/>
            <person name="Davidsen T.M."/>
            <person name="Wayne K.J."/>
            <person name="Tettelin H."/>
            <person name="Glass J.I."/>
            <person name="Rusch D."/>
            <person name="Podicherti R."/>
            <person name="Tsui H.-C.T."/>
            <person name="Winkler M.E."/>
        </authorList>
    </citation>
    <scope>NUCLEOTIDE SEQUENCE</scope>
</reference>
<feature type="transmembrane region" description="Helical" evidence="5">
    <location>
        <begin position="195"/>
        <end position="214"/>
    </location>
</feature>
<dbReference type="Pfam" id="PF01564">
    <property type="entry name" value="Spermine_synth"/>
    <property type="match status" value="1"/>
</dbReference>
<feature type="transmembrane region" description="Helical" evidence="5">
    <location>
        <begin position="92"/>
        <end position="114"/>
    </location>
</feature>
<dbReference type="CDD" id="cd06174">
    <property type="entry name" value="MFS"/>
    <property type="match status" value="1"/>
</dbReference>
<dbReference type="InterPro" id="IPR030374">
    <property type="entry name" value="PABS"/>
</dbReference>
<feature type="domain" description="PABS" evidence="6">
    <location>
        <begin position="471"/>
        <end position="711"/>
    </location>
</feature>
<dbReference type="Gene3D" id="3.40.50.150">
    <property type="entry name" value="Vaccinia Virus protein VP39"/>
    <property type="match status" value="1"/>
</dbReference>
<feature type="transmembrane region" description="Helical" evidence="5">
    <location>
        <begin position="276"/>
        <end position="301"/>
    </location>
</feature>
<evidence type="ECO:0000256" key="5">
    <source>
        <dbReference type="SAM" id="Phobius"/>
    </source>
</evidence>
<dbReference type="PROSITE" id="PS51006">
    <property type="entry name" value="PABS_2"/>
    <property type="match status" value="1"/>
</dbReference>
<dbReference type="PANTHER" id="PTHR44366">
    <property type="entry name" value="UDP-N-ACETYLGLUCOSAMINE--PEPTIDE N-ACETYLGLUCOSAMINYLTRANSFERASE 110 KDA SUBUNIT"/>
    <property type="match status" value="1"/>
</dbReference>
<feature type="transmembrane region" description="Helical" evidence="5">
    <location>
        <begin position="390"/>
        <end position="412"/>
    </location>
</feature>
<keyword evidence="5" id="KW-0812">Transmembrane</keyword>
<evidence type="ECO:0000256" key="4">
    <source>
        <dbReference type="ARBA" id="ARBA00022803"/>
    </source>
</evidence>
<dbReference type="GO" id="GO:0097363">
    <property type="term" value="F:protein O-acetylglucosaminyltransferase activity"/>
    <property type="evidence" value="ECO:0007669"/>
    <property type="project" value="TreeGrafter"/>
</dbReference>
<dbReference type="GO" id="GO:0006493">
    <property type="term" value="P:protein O-linked glycosylation"/>
    <property type="evidence" value="ECO:0007669"/>
    <property type="project" value="InterPro"/>
</dbReference>
<dbReference type="Pfam" id="PF13414">
    <property type="entry name" value="TPR_11"/>
    <property type="match status" value="1"/>
</dbReference>
<keyword evidence="5" id="KW-1133">Transmembrane helix</keyword>
<keyword evidence="2" id="KW-0808">Transferase</keyword>
<dbReference type="InterPro" id="IPR013105">
    <property type="entry name" value="TPR_2"/>
</dbReference>
<keyword evidence="4" id="KW-0802">TPR repeat</keyword>
<dbReference type="PROSITE" id="PS50293">
    <property type="entry name" value="TPR_REGION"/>
    <property type="match status" value="1"/>
</dbReference>
<name>A0A381NIE0_9ZZZZ</name>
<dbReference type="PANTHER" id="PTHR44366:SF1">
    <property type="entry name" value="UDP-N-ACETYLGLUCOSAMINE--PEPTIDE N-ACETYLGLUCOSAMINYLTRANSFERASE 110 KDA SUBUNIT"/>
    <property type="match status" value="1"/>
</dbReference>
<proteinExistence type="inferred from homology"/>
<dbReference type="SUPFAM" id="SSF53335">
    <property type="entry name" value="S-adenosyl-L-methionine-dependent methyltransferases"/>
    <property type="match status" value="1"/>
</dbReference>
<organism evidence="7">
    <name type="scientific">marine metagenome</name>
    <dbReference type="NCBI Taxonomy" id="408172"/>
    <lineage>
        <taxon>unclassified sequences</taxon>
        <taxon>metagenomes</taxon>
        <taxon>ecological metagenomes</taxon>
    </lineage>
</organism>
<dbReference type="Gene3D" id="1.25.40.10">
    <property type="entry name" value="Tetratricopeptide repeat domain"/>
    <property type="match status" value="1"/>
</dbReference>
<sequence length="1006" mass="112650">MKKKSIKRGLVRPDLKRSNWIYFLFFFSGISGLIYQVVWTRMLTLVFGHTIYSVSVVLSAFMAGLGLGSYLWGTTIDKAGKPLLIYGKIELLIGLTASFLSFLFSRFSPIYAWFYSWLPDFFFQTGLLKTALAFSLVLIPTILMGATLPIMAKYFVTEETHTGKQVGYLYSINTFGAAAGCLLSGYFLIEYLGVLQTAWLAASINIFVGILCILRHKKSEPSTPIGWTLPKPASLSIQVDKANIIWVIASFLCGFTALAYEVVWTRILVFGIGSTVYSFSLMLANFLFGITVGGLLIVPFFKRNFDLRMLLTLFQFGIGFYLIFSIYQSSWIFSSFIRPLRLESPIAEFWIDMQNASALMSVPTILFGMSFPVLTHIVTRGSENIGSSLGIIYGVNTLGGILGSLVAGYLLLPNLGSQQTLVFLAMLNFLTGVILFATSTYFTGLIRKGAALSVFGLLVLILLAMPEDLLKGFFMRNSAGKTNPEKLIYLNEGLTTTVAVFNDDDDTFGIQRKSLILNGVSMSANHSNSRKYMTLLSYIPLLLNENPKDVLVICFGTGLTSGAAGVYPGIDSVDAVDISPGVFIAAQFFSDTNYDAVTNPKIHKIIQDGRNHLLTTSKTYDVITAEPPPPTNAGAVNLYTKEYYELTKKALNPGGIVSQWIPLHSQTETHIYEHFRTFLESFPYVMSWYPAKQELILIGSNDPINIDFKKIEKRLKHPVVNEVMRKIKFENPFTLLGSIWFLENELENMGSKQTLITDNNPSLEFFLNSPDVISRESIYKFLKNRTSFDSVFTKVKNVASADKEIFKSFWDQRINTEIAEDMFELGVQYLNKKNLRGALEKFEEAVKLNPSFVLAHFWLGNALAKTGDFKKAESHLRSAIKLKPDYAAAYNGLGNILTAQGNLEDALAQYITAIEKKPNYFEAHINIGIYWDNRGDFARALSQFKKAIQIQPQNAEGYFTLANSLYNNKKWEEAINNYRVALKLKPELTQARANLDIVLRQVGNKK</sequence>
<evidence type="ECO:0000313" key="7">
    <source>
        <dbReference type="EMBL" id="SUZ54362.1"/>
    </source>
</evidence>
<protein>
    <recommendedName>
        <fullName evidence="6">PABS domain-containing protein</fullName>
    </recommendedName>
</protein>
<dbReference type="AlphaFoldDB" id="A0A381NIE0"/>
<evidence type="ECO:0000256" key="3">
    <source>
        <dbReference type="ARBA" id="ARBA00022737"/>
    </source>
</evidence>
<dbReference type="InterPro" id="IPR019734">
    <property type="entry name" value="TPR_rpt"/>
</dbReference>
<dbReference type="NCBIfam" id="NF037959">
    <property type="entry name" value="MFS_SpdSyn"/>
    <property type="match status" value="2"/>
</dbReference>
<keyword evidence="3" id="KW-0677">Repeat</keyword>
<feature type="transmembrane region" description="Helical" evidence="5">
    <location>
        <begin position="134"/>
        <end position="156"/>
    </location>
</feature>
<dbReference type="SUPFAM" id="SSF103473">
    <property type="entry name" value="MFS general substrate transporter"/>
    <property type="match status" value="1"/>
</dbReference>